<organism evidence="3 4">
    <name type="scientific">Hydrogenispora ethanolica</name>
    <dbReference type="NCBI Taxonomy" id="1082276"/>
    <lineage>
        <taxon>Bacteria</taxon>
        <taxon>Bacillati</taxon>
        <taxon>Bacillota</taxon>
        <taxon>Hydrogenispora</taxon>
    </lineage>
</organism>
<dbReference type="GO" id="GO:0005975">
    <property type="term" value="P:carbohydrate metabolic process"/>
    <property type="evidence" value="ECO:0007669"/>
    <property type="project" value="InterPro"/>
</dbReference>
<dbReference type="RefSeq" id="WP_132013121.1">
    <property type="nucleotide sequence ID" value="NZ_SLUN01000004.1"/>
</dbReference>
<name>A0A4R1S4U7_HYDET</name>
<dbReference type="PANTHER" id="PTHR46066">
    <property type="entry name" value="CHITINASE DOMAIN-CONTAINING PROTEIN 1 FAMILY MEMBER"/>
    <property type="match status" value="1"/>
</dbReference>
<dbReference type="PANTHER" id="PTHR46066:SF2">
    <property type="entry name" value="CHITINASE DOMAIN-CONTAINING PROTEIN 1"/>
    <property type="match status" value="1"/>
</dbReference>
<dbReference type="SMART" id="SM00287">
    <property type="entry name" value="SH3b"/>
    <property type="match status" value="1"/>
</dbReference>
<reference evidence="3 4" key="1">
    <citation type="submission" date="2019-03" db="EMBL/GenBank/DDBJ databases">
        <title>Genomic Encyclopedia of Type Strains, Phase IV (KMG-IV): sequencing the most valuable type-strain genomes for metagenomic binning, comparative biology and taxonomic classification.</title>
        <authorList>
            <person name="Goeker M."/>
        </authorList>
    </citation>
    <scope>NUCLEOTIDE SEQUENCE [LARGE SCALE GENOMIC DNA]</scope>
    <source>
        <strain evidence="3 4">LX-B</strain>
    </source>
</reference>
<dbReference type="SMART" id="SM00636">
    <property type="entry name" value="Glyco_18"/>
    <property type="match status" value="1"/>
</dbReference>
<evidence type="ECO:0000259" key="1">
    <source>
        <dbReference type="PROSITE" id="PS51781"/>
    </source>
</evidence>
<dbReference type="InterPro" id="IPR017853">
    <property type="entry name" value="GH"/>
</dbReference>
<protein>
    <submittedName>
        <fullName evidence="3">SH3 domain-containing protein</fullName>
    </submittedName>
</protein>
<dbReference type="Pfam" id="PF00704">
    <property type="entry name" value="Glyco_hydro_18"/>
    <property type="match status" value="1"/>
</dbReference>
<dbReference type="OrthoDB" id="9775889at2"/>
<dbReference type="InterPro" id="IPR011583">
    <property type="entry name" value="Chitinase_II/V-like_cat"/>
</dbReference>
<dbReference type="Pfam" id="PF08239">
    <property type="entry name" value="SH3_3"/>
    <property type="match status" value="1"/>
</dbReference>
<dbReference type="EMBL" id="SLUN01000004">
    <property type="protein sequence ID" value="TCL74139.1"/>
    <property type="molecule type" value="Genomic_DNA"/>
</dbReference>
<accession>A0A4R1S4U7</accession>
<dbReference type="AlphaFoldDB" id="A0A4R1S4U7"/>
<dbReference type="Gene3D" id="3.20.20.80">
    <property type="entry name" value="Glycosidases"/>
    <property type="match status" value="1"/>
</dbReference>
<feature type="domain" description="GH18" evidence="2">
    <location>
        <begin position="116"/>
        <end position="429"/>
    </location>
</feature>
<dbReference type="Gene3D" id="3.10.50.10">
    <property type="match status" value="1"/>
</dbReference>
<dbReference type="SUPFAM" id="SSF51445">
    <property type="entry name" value="(Trans)glycosidases"/>
    <property type="match status" value="1"/>
</dbReference>
<dbReference type="InterPro" id="IPR001223">
    <property type="entry name" value="Glyco_hydro18_cat"/>
</dbReference>
<dbReference type="InterPro" id="IPR003646">
    <property type="entry name" value="SH3-like_bac-type"/>
</dbReference>
<feature type="domain" description="SH3b" evidence="1">
    <location>
        <begin position="43"/>
        <end position="105"/>
    </location>
</feature>
<evidence type="ECO:0000259" key="2">
    <source>
        <dbReference type="PROSITE" id="PS51910"/>
    </source>
</evidence>
<dbReference type="GO" id="GO:0008061">
    <property type="term" value="F:chitin binding"/>
    <property type="evidence" value="ECO:0007669"/>
    <property type="project" value="InterPro"/>
</dbReference>
<proteinExistence type="predicted"/>
<comment type="caution">
    <text evidence="3">The sequence shown here is derived from an EMBL/GenBank/DDBJ whole genome shotgun (WGS) entry which is preliminary data.</text>
</comment>
<keyword evidence="4" id="KW-1185">Reference proteome</keyword>
<dbReference type="InterPro" id="IPR029070">
    <property type="entry name" value="Chitinase_insertion_sf"/>
</dbReference>
<evidence type="ECO:0000313" key="3">
    <source>
        <dbReference type="EMBL" id="TCL74139.1"/>
    </source>
</evidence>
<sequence>MQGNVITTIIALLFYLTSGLFGVNSGSSSKNSALPPETSIFYPRSGVIASDVATIRSESSSSSSTVGSATKGSRLIILGEKNGLYQVQTHSGITGWVAKWMVTAQAPAAGTVSKGRTIAGYYVENYYNDPVGYSALSANLGTINTVMPFSFNIDQYGTIHSTHNPKPVRLARSAGAVTLAVVNNIKGDNFNSSVASKLLSSPTYRSKAVSGISRMLQQNGFQGVNIDFENVPARSRNDLTAFFRELAAELRPKGLLVTASLPAKTSNDRSSSHGGAYDYQAIAPYLDQAMIMTYDEHYAGGAPGPVASYPWVDKVIRYTLNYFQPSKVVLGLAAYGYNWSMSSGKAQNYKAIQNLIKQYSVAPKWHPTYKVPYFTYKSWGIKHQVWYENASSTAAKMQLVRNYGLKGVAVWRLGYEDPAIWNVIRQSLY</sequence>
<dbReference type="PROSITE" id="PS51910">
    <property type="entry name" value="GH18_2"/>
    <property type="match status" value="1"/>
</dbReference>
<dbReference type="PROSITE" id="PS51781">
    <property type="entry name" value="SH3B"/>
    <property type="match status" value="1"/>
</dbReference>
<evidence type="ECO:0000313" key="4">
    <source>
        <dbReference type="Proteomes" id="UP000295008"/>
    </source>
</evidence>
<dbReference type="Proteomes" id="UP000295008">
    <property type="component" value="Unassembled WGS sequence"/>
</dbReference>
<gene>
    <name evidence="3" type="ORF">EDC14_100475</name>
</gene>
<dbReference type="Gene3D" id="2.30.30.40">
    <property type="entry name" value="SH3 Domains"/>
    <property type="match status" value="1"/>
</dbReference>